<protein>
    <submittedName>
        <fullName evidence="2">Uncharacterized protein</fullName>
    </submittedName>
</protein>
<dbReference type="AlphaFoldDB" id="Q69NN7"/>
<evidence type="ECO:0000313" key="3">
    <source>
        <dbReference type="Proteomes" id="UP000000763"/>
    </source>
</evidence>
<feature type="compositionally biased region" description="Polar residues" evidence="1">
    <location>
        <begin position="119"/>
        <end position="128"/>
    </location>
</feature>
<evidence type="ECO:0000256" key="1">
    <source>
        <dbReference type="SAM" id="MobiDB-lite"/>
    </source>
</evidence>
<dbReference type="EMBL" id="AP005652">
    <property type="protein sequence ID" value="BAD36197.1"/>
    <property type="molecule type" value="Genomic_DNA"/>
</dbReference>
<reference evidence="3" key="1">
    <citation type="journal article" date="2005" name="Nature">
        <title>The map-based sequence of the rice genome.</title>
        <authorList>
            <consortium name="International rice genome sequencing project (IRGSP)"/>
            <person name="Matsumoto T."/>
            <person name="Wu J."/>
            <person name="Kanamori H."/>
            <person name="Katayose Y."/>
            <person name="Fujisawa M."/>
            <person name="Namiki N."/>
            <person name="Mizuno H."/>
            <person name="Yamamoto K."/>
            <person name="Antonio B.A."/>
            <person name="Baba T."/>
            <person name="Sakata K."/>
            <person name="Nagamura Y."/>
            <person name="Aoki H."/>
            <person name="Arikawa K."/>
            <person name="Arita K."/>
            <person name="Bito T."/>
            <person name="Chiden Y."/>
            <person name="Fujitsuka N."/>
            <person name="Fukunaka R."/>
            <person name="Hamada M."/>
            <person name="Harada C."/>
            <person name="Hayashi A."/>
            <person name="Hijishita S."/>
            <person name="Honda M."/>
            <person name="Hosokawa S."/>
            <person name="Ichikawa Y."/>
            <person name="Idonuma A."/>
            <person name="Iijima M."/>
            <person name="Ikeda M."/>
            <person name="Ikeno M."/>
            <person name="Ito K."/>
            <person name="Ito S."/>
            <person name="Ito T."/>
            <person name="Ito Y."/>
            <person name="Ito Y."/>
            <person name="Iwabuchi A."/>
            <person name="Kamiya K."/>
            <person name="Karasawa W."/>
            <person name="Kurita K."/>
            <person name="Katagiri S."/>
            <person name="Kikuta A."/>
            <person name="Kobayashi H."/>
            <person name="Kobayashi N."/>
            <person name="Machita K."/>
            <person name="Maehara T."/>
            <person name="Masukawa M."/>
            <person name="Mizubayashi T."/>
            <person name="Mukai Y."/>
            <person name="Nagasaki H."/>
            <person name="Nagata Y."/>
            <person name="Naito S."/>
            <person name="Nakashima M."/>
            <person name="Nakama Y."/>
            <person name="Nakamichi Y."/>
            <person name="Nakamura M."/>
            <person name="Meguro A."/>
            <person name="Negishi M."/>
            <person name="Ohta I."/>
            <person name="Ohta T."/>
            <person name="Okamoto M."/>
            <person name="Ono N."/>
            <person name="Saji S."/>
            <person name="Sakaguchi M."/>
            <person name="Sakai K."/>
            <person name="Shibata M."/>
            <person name="Shimokawa T."/>
            <person name="Song J."/>
            <person name="Takazaki Y."/>
            <person name="Terasawa K."/>
            <person name="Tsugane M."/>
            <person name="Tsuji K."/>
            <person name="Ueda S."/>
            <person name="Waki K."/>
            <person name="Yamagata H."/>
            <person name="Yamamoto M."/>
            <person name="Yamamoto S."/>
            <person name="Yamane H."/>
            <person name="Yoshiki S."/>
            <person name="Yoshihara R."/>
            <person name="Yukawa K."/>
            <person name="Zhong H."/>
            <person name="Yano M."/>
            <person name="Yuan Q."/>
            <person name="Ouyang S."/>
            <person name="Liu J."/>
            <person name="Jones K.M."/>
            <person name="Gansberger K."/>
            <person name="Moffat K."/>
            <person name="Hill J."/>
            <person name="Bera J."/>
            <person name="Fadrosh D."/>
            <person name="Jin S."/>
            <person name="Johri S."/>
            <person name="Kim M."/>
            <person name="Overton L."/>
            <person name="Reardon M."/>
            <person name="Tsitrin T."/>
            <person name="Vuong H."/>
            <person name="Weaver B."/>
            <person name="Ciecko A."/>
            <person name="Tallon L."/>
            <person name="Jackson J."/>
            <person name="Pai G."/>
            <person name="Aken S.V."/>
            <person name="Utterback T."/>
            <person name="Reidmuller S."/>
            <person name="Feldblyum T."/>
            <person name="Hsiao J."/>
            <person name="Zismann V."/>
            <person name="Iobst S."/>
            <person name="de Vazeille A.R."/>
            <person name="Buell C.R."/>
            <person name="Ying K."/>
            <person name="Li Y."/>
            <person name="Lu T."/>
            <person name="Huang Y."/>
            <person name="Zhao Q."/>
            <person name="Feng Q."/>
            <person name="Zhang L."/>
            <person name="Zhu J."/>
            <person name="Weng Q."/>
            <person name="Mu J."/>
            <person name="Lu Y."/>
            <person name="Fan D."/>
            <person name="Liu Y."/>
            <person name="Guan J."/>
            <person name="Zhang Y."/>
            <person name="Yu S."/>
            <person name="Liu X."/>
            <person name="Zhang Y."/>
            <person name="Hong G."/>
            <person name="Han B."/>
            <person name="Choisne N."/>
            <person name="Demange N."/>
            <person name="Orjeda G."/>
            <person name="Samain S."/>
            <person name="Cattolico L."/>
            <person name="Pelletier E."/>
            <person name="Couloux A."/>
            <person name="Segurens B."/>
            <person name="Wincker P."/>
            <person name="D'Hont A."/>
            <person name="Scarpelli C."/>
            <person name="Weissenbach J."/>
            <person name="Salanoubat M."/>
            <person name="Quetier F."/>
            <person name="Yu Y."/>
            <person name="Kim H.R."/>
            <person name="Rambo T."/>
            <person name="Currie J."/>
            <person name="Collura K."/>
            <person name="Luo M."/>
            <person name="Yang T."/>
            <person name="Ammiraju J.S.S."/>
            <person name="Engler F."/>
            <person name="Soderlund C."/>
            <person name="Wing R.A."/>
            <person name="Palmer L.E."/>
            <person name="de la Bastide M."/>
            <person name="Spiegel L."/>
            <person name="Nascimento L."/>
            <person name="Zutavern T."/>
            <person name="O'Shaughnessy A."/>
            <person name="Dike S."/>
            <person name="Dedhia N."/>
            <person name="Preston R."/>
            <person name="Balija V."/>
            <person name="McCombie W.R."/>
            <person name="Chow T."/>
            <person name="Chen H."/>
            <person name="Chung M."/>
            <person name="Chen C."/>
            <person name="Shaw J."/>
            <person name="Wu H."/>
            <person name="Hsiao K."/>
            <person name="Chao Y."/>
            <person name="Chu M."/>
            <person name="Cheng C."/>
            <person name="Hour A."/>
            <person name="Lee P."/>
            <person name="Lin S."/>
            <person name="Lin Y."/>
            <person name="Liou J."/>
            <person name="Liu S."/>
            <person name="Hsing Y."/>
            <person name="Raghuvanshi S."/>
            <person name="Mohanty A."/>
            <person name="Bharti A.K."/>
            <person name="Gaur A."/>
            <person name="Gupta V."/>
            <person name="Kumar D."/>
            <person name="Ravi V."/>
            <person name="Vij S."/>
            <person name="Kapur A."/>
            <person name="Khurana P."/>
            <person name="Khurana P."/>
            <person name="Khurana J.P."/>
            <person name="Tyagi A.K."/>
            <person name="Gaikwad K."/>
            <person name="Singh A."/>
            <person name="Dalal V."/>
            <person name="Srivastava S."/>
            <person name="Dixit A."/>
            <person name="Pal A.K."/>
            <person name="Ghazi I.A."/>
            <person name="Yadav M."/>
            <person name="Pandit A."/>
            <person name="Bhargava A."/>
            <person name="Sureshbabu K."/>
            <person name="Batra K."/>
            <person name="Sharma T.R."/>
            <person name="Mohapatra T."/>
            <person name="Singh N.K."/>
            <person name="Messing J."/>
            <person name="Nelson A.B."/>
            <person name="Fuks G."/>
            <person name="Kavchok S."/>
            <person name="Keizer G."/>
            <person name="Linton E."/>
            <person name="Llaca V."/>
            <person name="Song R."/>
            <person name="Tanyolac B."/>
            <person name="Young S."/>
            <person name="Ho-Il K."/>
            <person name="Hahn J.H."/>
            <person name="Sangsakoo G."/>
            <person name="Vanavichit A."/>
            <person name="de Mattos Luiz.A.T."/>
            <person name="Zimmer P.D."/>
            <person name="Malone G."/>
            <person name="Dellagostin O."/>
            <person name="de Oliveira A.C."/>
            <person name="Bevan M."/>
            <person name="Bancroft I."/>
            <person name="Minx P."/>
            <person name="Cordum H."/>
            <person name="Wilson R."/>
            <person name="Cheng Z."/>
            <person name="Jin W."/>
            <person name="Jiang J."/>
            <person name="Leong S.A."/>
            <person name="Iwama H."/>
            <person name="Gojobori T."/>
            <person name="Itoh T."/>
            <person name="Niimura Y."/>
            <person name="Fujii Y."/>
            <person name="Habara T."/>
            <person name="Sakai H."/>
            <person name="Sato Y."/>
            <person name="Wilson G."/>
            <person name="Kumar K."/>
            <person name="McCouch S."/>
            <person name="Juretic N."/>
            <person name="Hoen D."/>
            <person name="Wright S."/>
            <person name="Bruskiewich R."/>
            <person name="Bureau T."/>
            <person name="Miyao A."/>
            <person name="Hirochika H."/>
            <person name="Nishikawa T."/>
            <person name="Kadowaki K."/>
            <person name="Sugiura M."/>
            <person name="Burr B."/>
            <person name="Sasaki T."/>
        </authorList>
    </citation>
    <scope>NUCLEOTIDE SEQUENCE [LARGE SCALE GENOMIC DNA]</scope>
    <source>
        <strain evidence="3">cv. Nipponbare</strain>
    </source>
</reference>
<gene>
    <name evidence="2" type="primary">OSJNBb0015B15.24</name>
</gene>
<accession>Q69NN7</accession>
<proteinExistence type="predicted"/>
<dbReference type="Proteomes" id="UP000000763">
    <property type="component" value="Chromosome 6"/>
</dbReference>
<feature type="compositionally biased region" description="Low complexity" evidence="1">
    <location>
        <begin position="140"/>
        <end position="155"/>
    </location>
</feature>
<sequence>MQVTYSERVSLVSFFSHFLPLPPSLLSSFPHRRESRVEGGGAKRSPAHHPCPRKQQCGSGGRQELGGANQEASASEGIVVGVGASPLHHLCSNCHRRPFVVATGWDNELRADLARTQRPYSSPLSGTARSRRELGGADVASPASFSPPLSLSLSPDMGGCDSYV</sequence>
<name>Q69NN7_ORYSJ</name>
<feature type="region of interest" description="Disordered" evidence="1">
    <location>
        <begin position="32"/>
        <end position="73"/>
    </location>
</feature>
<reference evidence="3" key="2">
    <citation type="journal article" date="2008" name="Nucleic Acids Res.">
        <title>The rice annotation project database (RAP-DB): 2008 update.</title>
        <authorList>
            <consortium name="The rice annotation project (RAP)"/>
        </authorList>
    </citation>
    <scope>GENOME REANNOTATION</scope>
    <source>
        <strain evidence="3">cv. Nipponbare</strain>
    </source>
</reference>
<feature type="region of interest" description="Disordered" evidence="1">
    <location>
        <begin position="119"/>
        <end position="164"/>
    </location>
</feature>
<evidence type="ECO:0000313" key="2">
    <source>
        <dbReference type="EMBL" id="BAD36197.1"/>
    </source>
</evidence>
<organism evidence="2 3">
    <name type="scientific">Oryza sativa subsp. japonica</name>
    <name type="common">Rice</name>
    <dbReference type="NCBI Taxonomy" id="39947"/>
    <lineage>
        <taxon>Eukaryota</taxon>
        <taxon>Viridiplantae</taxon>
        <taxon>Streptophyta</taxon>
        <taxon>Embryophyta</taxon>
        <taxon>Tracheophyta</taxon>
        <taxon>Spermatophyta</taxon>
        <taxon>Magnoliopsida</taxon>
        <taxon>Liliopsida</taxon>
        <taxon>Poales</taxon>
        <taxon>Poaceae</taxon>
        <taxon>BOP clade</taxon>
        <taxon>Oryzoideae</taxon>
        <taxon>Oryzeae</taxon>
        <taxon>Oryzinae</taxon>
        <taxon>Oryza</taxon>
        <taxon>Oryza sativa</taxon>
    </lineage>
</organism>